<evidence type="ECO:0000256" key="3">
    <source>
        <dbReference type="ARBA" id="ARBA00022801"/>
    </source>
</evidence>
<dbReference type="InterPro" id="IPR015410">
    <property type="entry name" value="DUF1985"/>
</dbReference>
<dbReference type="InterPro" id="IPR003653">
    <property type="entry name" value="Peptidase_C48_C"/>
</dbReference>
<feature type="region of interest" description="Disordered" evidence="4">
    <location>
        <begin position="337"/>
        <end position="356"/>
    </location>
</feature>
<accession>A0A8X7WJL5</accession>
<comment type="caution">
    <text evidence="6">The sequence shown here is derived from an EMBL/GenBank/DDBJ whole genome shotgun (WGS) entry which is preliminary data.</text>
</comment>
<dbReference type="Gene3D" id="3.40.395.10">
    <property type="entry name" value="Adenoviral Proteinase, Chain A"/>
    <property type="match status" value="1"/>
</dbReference>
<evidence type="ECO:0000313" key="6">
    <source>
        <dbReference type="EMBL" id="KAG2330572.1"/>
    </source>
</evidence>
<organism evidence="6 7">
    <name type="scientific">Brassica carinata</name>
    <name type="common">Ethiopian mustard</name>
    <name type="synonym">Abyssinian cabbage</name>
    <dbReference type="NCBI Taxonomy" id="52824"/>
    <lineage>
        <taxon>Eukaryota</taxon>
        <taxon>Viridiplantae</taxon>
        <taxon>Streptophyta</taxon>
        <taxon>Embryophyta</taxon>
        <taxon>Tracheophyta</taxon>
        <taxon>Spermatophyta</taxon>
        <taxon>Magnoliopsida</taxon>
        <taxon>eudicotyledons</taxon>
        <taxon>Gunneridae</taxon>
        <taxon>Pentapetalae</taxon>
        <taxon>rosids</taxon>
        <taxon>malvids</taxon>
        <taxon>Brassicales</taxon>
        <taxon>Brassicaceae</taxon>
        <taxon>Brassiceae</taxon>
        <taxon>Brassica</taxon>
    </lineage>
</organism>
<comment type="similarity">
    <text evidence="1">Belongs to the peptidase C48 family.</text>
</comment>
<keyword evidence="7" id="KW-1185">Reference proteome</keyword>
<dbReference type="AlphaFoldDB" id="A0A8X7WJL5"/>
<gene>
    <name evidence="6" type="ORF">Bca52824_001752</name>
</gene>
<feature type="compositionally biased region" description="Basic residues" evidence="4">
    <location>
        <begin position="411"/>
        <end position="425"/>
    </location>
</feature>
<name>A0A8X7WJL5_BRACI</name>
<protein>
    <recommendedName>
        <fullName evidence="5">Ubiquitin-like protease family profile domain-containing protein</fullName>
    </recommendedName>
</protein>
<dbReference type="Proteomes" id="UP000886595">
    <property type="component" value="Unassembled WGS sequence"/>
</dbReference>
<dbReference type="Pfam" id="PF02902">
    <property type="entry name" value="Peptidase_C48"/>
    <property type="match status" value="1"/>
</dbReference>
<keyword evidence="2" id="KW-0645">Protease</keyword>
<reference evidence="6 7" key="1">
    <citation type="submission" date="2020-02" db="EMBL/GenBank/DDBJ databases">
        <authorList>
            <person name="Ma Q."/>
            <person name="Huang Y."/>
            <person name="Song X."/>
            <person name="Pei D."/>
        </authorList>
    </citation>
    <scope>NUCLEOTIDE SEQUENCE [LARGE SCALE GENOMIC DNA]</scope>
    <source>
        <strain evidence="6">Sxm20200214</strain>
        <tissue evidence="6">Leaf</tissue>
    </source>
</reference>
<proteinExistence type="inferred from homology"/>
<evidence type="ECO:0000256" key="2">
    <source>
        <dbReference type="ARBA" id="ARBA00022670"/>
    </source>
</evidence>
<sequence length="975" mass="109134">MARTRSNRGKAAKEDSLEDVKELLPERLFATDRYPSERTIYALKESPEMAVLMSSCFGGLFKMPARRLFAGRVVHSMMTRQVVTKKKYEMWPVFGGKPMRFSLVEFDSYSIDFQLPFKEENYKYWEELIGSDRDTEEGMPGWRKLRLYLLVIVDGVLVASLQKPKPSLKHVKRVANLDEFLEFPWGRESFLWTISRLKPGPKLMGKCDDPNGELCKKLRQKTVKLVGFPLALQLLVGDNAMSLLDFPEKSFPKNAGLTEADVQKAEHNSGLMVQPMMEISGEHADRWGVWDEEKYDKKVEYMLRLLGEDHSFGKSNWGGGDHGETIFVFEEGGQKKKRKAEDVDGSDTEPALKQRRMSEYFKREAVMAGKKQAEVESQLGEVCQEVCRLKAVILKQGKRLERLENILKGRSGTKRTKSKRRKVKKVPVSDEINADDEEGLNEERSRNDQSTGEQEDTPLRARLSKDGGVSSNWIEGGKSGGGDMVLYQGNEEEDGGGLNEEGMNRERVACCGARRVPPAPGECRRRQASAAGARRVPPAPGECRRRQASAAGARRVPPAPGECRRRQASAAGARRVPPAPGECRRRQASAAGARPGCRRRQAGLPPVPCPASADAAAARLCRSPGLHGLKDRVTKTQAKMHGTETGSGMEGEDHEIGSGEDLTDEEGVHTPDGGPVVEVSDSPCSRTDPHRPAAQEEELAAVLLAKDQYSRSDIVPFNEDCDYPFSRKSWRLIRECKVHLNAGGHNLDNQFFLDLATPCKWVSNTHMVVLMEYIECRHGLTMVLDRSMFVTLWFTAQVQRKARPFNATKKKENVAGDVKITKYLTVEGRRWGVEIDTLYAPMIWGGDHWVGLRISLSEWSILVLDPNPRLKSMDEVVELMEPLATMLPYIAKKVCPVVAVGEAQQVPFLVDRLGGVYVNRWSGDYGPVAVKFMEMLATGDRNPTIAGLTDELVDIFRKQYAMDIYASLVLPLYLR</sequence>
<dbReference type="GO" id="GO:0008234">
    <property type="term" value="F:cysteine-type peptidase activity"/>
    <property type="evidence" value="ECO:0007669"/>
    <property type="project" value="InterPro"/>
</dbReference>
<dbReference type="OrthoDB" id="1114153at2759"/>
<feature type="domain" description="Ubiquitin-like protease family profile" evidence="5">
    <location>
        <begin position="745"/>
        <end position="936"/>
    </location>
</feature>
<dbReference type="PANTHER" id="PTHR48449">
    <property type="entry name" value="DUF1985 DOMAIN-CONTAINING PROTEIN"/>
    <property type="match status" value="1"/>
</dbReference>
<evidence type="ECO:0000256" key="1">
    <source>
        <dbReference type="ARBA" id="ARBA00005234"/>
    </source>
</evidence>
<dbReference type="InterPro" id="IPR038765">
    <property type="entry name" value="Papain-like_cys_pep_sf"/>
</dbReference>
<dbReference type="GO" id="GO:0006508">
    <property type="term" value="P:proteolysis"/>
    <property type="evidence" value="ECO:0007669"/>
    <property type="project" value="UniProtKB-KW"/>
</dbReference>
<feature type="region of interest" description="Disordered" evidence="4">
    <location>
        <begin position="411"/>
        <end position="501"/>
    </location>
</feature>
<evidence type="ECO:0000256" key="4">
    <source>
        <dbReference type="SAM" id="MobiDB-lite"/>
    </source>
</evidence>
<dbReference type="SUPFAM" id="SSF54001">
    <property type="entry name" value="Cysteine proteinases"/>
    <property type="match status" value="1"/>
</dbReference>
<dbReference type="PANTHER" id="PTHR48449:SF1">
    <property type="entry name" value="DUF1985 DOMAIN-CONTAINING PROTEIN"/>
    <property type="match status" value="1"/>
</dbReference>
<dbReference type="EMBL" id="JAAMPC010000001">
    <property type="protein sequence ID" value="KAG2330572.1"/>
    <property type="molecule type" value="Genomic_DNA"/>
</dbReference>
<evidence type="ECO:0000259" key="5">
    <source>
        <dbReference type="PROSITE" id="PS50600"/>
    </source>
</evidence>
<feature type="region of interest" description="Disordered" evidence="4">
    <location>
        <begin position="514"/>
        <end position="611"/>
    </location>
</feature>
<feature type="region of interest" description="Disordered" evidence="4">
    <location>
        <begin position="629"/>
        <end position="690"/>
    </location>
</feature>
<keyword evidence="3" id="KW-0378">Hydrolase</keyword>
<dbReference type="Pfam" id="PF09331">
    <property type="entry name" value="DUF1985"/>
    <property type="match status" value="1"/>
</dbReference>
<evidence type="ECO:0000313" key="7">
    <source>
        <dbReference type="Proteomes" id="UP000886595"/>
    </source>
</evidence>
<dbReference type="PROSITE" id="PS50600">
    <property type="entry name" value="ULP_PROTEASE"/>
    <property type="match status" value="1"/>
</dbReference>